<dbReference type="Proteomes" id="UP000244803">
    <property type="component" value="Chromosome 4"/>
</dbReference>
<protein>
    <recommendedName>
        <fullName evidence="1">RNA-editing substrate-binding complex 6 protein domain-containing protein</fullName>
    </recommendedName>
</protein>
<accession>A0A976QSK0</accession>
<gene>
    <name evidence="2" type="ORF">MACJ_002752</name>
</gene>
<evidence type="ECO:0000313" key="3">
    <source>
        <dbReference type="Proteomes" id="UP000244803"/>
    </source>
</evidence>
<name>A0A976QSK0_THEOR</name>
<proteinExistence type="predicted"/>
<reference evidence="2" key="1">
    <citation type="submission" date="2022-07" db="EMBL/GenBank/DDBJ databases">
        <title>Evaluation of T. orientalis genome assembly methods using nanopore sequencing and analysis of variation between genomes.</title>
        <authorList>
            <person name="Yam J."/>
            <person name="Micallef M.L."/>
            <person name="Liu M."/>
            <person name="Djordjevic S.P."/>
            <person name="Bogema D.R."/>
            <person name="Jenkins C."/>
        </authorList>
    </citation>
    <scope>NUCLEOTIDE SEQUENCE</scope>
    <source>
        <strain evidence="2">Fish Creek</strain>
    </source>
</reference>
<organism evidence="2 3">
    <name type="scientific">Theileria orientalis</name>
    <dbReference type="NCBI Taxonomy" id="68886"/>
    <lineage>
        <taxon>Eukaryota</taxon>
        <taxon>Sar</taxon>
        <taxon>Alveolata</taxon>
        <taxon>Apicomplexa</taxon>
        <taxon>Aconoidasida</taxon>
        <taxon>Piroplasmida</taxon>
        <taxon>Theileriidae</taxon>
        <taxon>Theileria</taxon>
    </lineage>
</organism>
<feature type="domain" description="RNA-editing substrate-binding complex 6 protein" evidence="1">
    <location>
        <begin position="64"/>
        <end position="202"/>
    </location>
</feature>
<sequence>MGMKDQNFYNKVISVLIDRMDEANSIDLATIANTLVVLKNRSVQVDGDLVRSATSTISRMCMRREIMDEMSATNSVLIMYSFAKLEIMDWELFDKLLDLMKKINKENFETHQIPLVLHVFSLFNIKKDARLPLVLDYIVETAGLMTYQNIANCLMSLARLNKRRYDVIRALVENLKDKLPTIKIRELANILWSLGKLSYNDQEFIDECLKKVLEFENIDAISYSQVFEALKEYKLRKKGNVMLSMKDEELMDHLLKNYMKMMRSSPNQIITQVAWCCSVLDFDRYNVIEESLEELSKRKLNRVERKYVNLLAERVNREKG</sequence>
<dbReference type="InterPro" id="IPR058917">
    <property type="entry name" value="RESC6_dom"/>
</dbReference>
<evidence type="ECO:0000313" key="2">
    <source>
        <dbReference type="EMBL" id="UKJ89501.2"/>
    </source>
</evidence>
<dbReference type="SUPFAM" id="SSF48371">
    <property type="entry name" value="ARM repeat"/>
    <property type="match status" value="1"/>
</dbReference>
<dbReference type="EMBL" id="CP056067">
    <property type="protein sequence ID" value="UKJ89501.2"/>
    <property type="molecule type" value="Genomic_DNA"/>
</dbReference>
<dbReference type="OrthoDB" id="361706at2759"/>
<evidence type="ECO:0000259" key="1">
    <source>
        <dbReference type="Pfam" id="PF26188"/>
    </source>
</evidence>
<dbReference type="AlphaFoldDB" id="A0A976QSK0"/>
<dbReference type="InterPro" id="IPR016024">
    <property type="entry name" value="ARM-type_fold"/>
</dbReference>
<dbReference type="Pfam" id="PF26188">
    <property type="entry name" value="RESC6"/>
    <property type="match status" value="1"/>
</dbReference>